<evidence type="ECO:0000313" key="1">
    <source>
        <dbReference type="EMBL" id="OAP54024.1"/>
    </source>
</evidence>
<name>A0A178Z2U6_9EURO</name>
<organism evidence="1 2">
    <name type="scientific">Fonsecaea erecta</name>
    <dbReference type="NCBI Taxonomy" id="1367422"/>
    <lineage>
        <taxon>Eukaryota</taxon>
        <taxon>Fungi</taxon>
        <taxon>Dikarya</taxon>
        <taxon>Ascomycota</taxon>
        <taxon>Pezizomycotina</taxon>
        <taxon>Eurotiomycetes</taxon>
        <taxon>Chaetothyriomycetidae</taxon>
        <taxon>Chaetothyriales</taxon>
        <taxon>Herpotrichiellaceae</taxon>
        <taxon>Fonsecaea</taxon>
    </lineage>
</organism>
<proteinExistence type="predicted"/>
<gene>
    <name evidence="1" type="ORF">AYL99_11784</name>
</gene>
<dbReference type="RefSeq" id="XP_018687391.1">
    <property type="nucleotide sequence ID" value="XM_018843289.1"/>
</dbReference>
<dbReference type="GeneID" id="30015952"/>
<dbReference type="EMBL" id="LVYI01000016">
    <property type="protein sequence ID" value="OAP54024.1"/>
    <property type="molecule type" value="Genomic_DNA"/>
</dbReference>
<comment type="caution">
    <text evidence="1">The sequence shown here is derived from an EMBL/GenBank/DDBJ whole genome shotgun (WGS) entry which is preliminary data.</text>
</comment>
<dbReference type="Proteomes" id="UP000078343">
    <property type="component" value="Unassembled WGS sequence"/>
</dbReference>
<dbReference type="STRING" id="1367422.A0A178Z2U6"/>
<dbReference type="InterPro" id="IPR027443">
    <property type="entry name" value="IPNS-like_sf"/>
</dbReference>
<protein>
    <submittedName>
        <fullName evidence="1">Uncharacterized protein</fullName>
    </submittedName>
</protein>
<reference evidence="1 2" key="1">
    <citation type="submission" date="2016-04" db="EMBL/GenBank/DDBJ databases">
        <title>Draft genome of Fonsecaea erecta CBS 125763.</title>
        <authorList>
            <person name="Weiss V.A."/>
            <person name="Vicente V.A."/>
            <person name="Raittz R.T."/>
            <person name="Moreno L.F."/>
            <person name="De Souza E.M."/>
            <person name="Pedrosa F.O."/>
            <person name="Steffens M.B."/>
            <person name="Faoro H."/>
            <person name="Tadra-Sfeir M.Z."/>
            <person name="Najafzadeh M.J."/>
            <person name="Felipe M.S."/>
            <person name="Teixeira M."/>
            <person name="Sun J."/>
            <person name="Xi L."/>
            <person name="Gomes R."/>
            <person name="De Azevedo C.M."/>
            <person name="Salgado C.G."/>
            <person name="Da Silva M.B."/>
            <person name="Nascimento M.F."/>
            <person name="Queiroz-Telles F."/>
            <person name="Attili D.S."/>
            <person name="Gorbushina A."/>
        </authorList>
    </citation>
    <scope>NUCLEOTIDE SEQUENCE [LARGE SCALE GENOMIC DNA]</scope>
    <source>
        <strain evidence="1 2">CBS 125763</strain>
    </source>
</reference>
<sequence length="150" mass="17185">MDTLAAKFASRKRVFTLVEYGCLSGVPPGMNLIQKEADKDAWYKVSAATTQAGSNSPQSRSTSLYPKVKWTVAYLLRPFFQPPDSEREDIVDASKWIFNDESPWFLDTFRDDSQLPSPLSHLHLRLRECITMEPEDTVWSHARYVARGRD</sequence>
<dbReference type="Gene3D" id="2.60.120.330">
    <property type="entry name" value="B-lactam Antibiotic, Isopenicillin N Synthase, Chain"/>
    <property type="match status" value="1"/>
</dbReference>
<accession>A0A178Z2U6</accession>
<dbReference type="AlphaFoldDB" id="A0A178Z2U6"/>
<keyword evidence="2" id="KW-1185">Reference proteome</keyword>
<evidence type="ECO:0000313" key="2">
    <source>
        <dbReference type="Proteomes" id="UP000078343"/>
    </source>
</evidence>